<protein>
    <recommendedName>
        <fullName evidence="3">Aminoglycoside phosphotransferase domain-containing protein</fullName>
    </recommendedName>
</protein>
<dbReference type="SUPFAM" id="SSF56112">
    <property type="entry name" value="Protein kinase-like (PK-like)"/>
    <property type="match status" value="1"/>
</dbReference>
<gene>
    <name evidence="1" type="ORF">MFIFM68171_04921</name>
</gene>
<keyword evidence="2" id="KW-1185">Reference proteome</keyword>
<reference evidence="1 2" key="1">
    <citation type="submission" date="2024-09" db="EMBL/GenBank/DDBJ databases">
        <title>Itraconazole resistance in Madurella fahalii resulting from another homologue of gene encoding cytochrome P450 14-alpha sterol demethylase (CYP51).</title>
        <authorList>
            <person name="Yoshioka I."/>
            <person name="Fahal A.H."/>
            <person name="Kaneko S."/>
            <person name="Yaguchi T."/>
        </authorList>
    </citation>
    <scope>NUCLEOTIDE SEQUENCE [LARGE SCALE GENOMIC DNA]</scope>
    <source>
        <strain evidence="1 2">IFM 68171</strain>
    </source>
</reference>
<dbReference type="GeneID" id="98175664"/>
<evidence type="ECO:0000313" key="1">
    <source>
        <dbReference type="EMBL" id="GAB1314711.1"/>
    </source>
</evidence>
<comment type="caution">
    <text evidence="1">The sequence shown here is derived from an EMBL/GenBank/DDBJ whole genome shotgun (WGS) entry which is preliminary data.</text>
</comment>
<organism evidence="1 2">
    <name type="scientific">Madurella fahalii</name>
    <dbReference type="NCBI Taxonomy" id="1157608"/>
    <lineage>
        <taxon>Eukaryota</taxon>
        <taxon>Fungi</taxon>
        <taxon>Dikarya</taxon>
        <taxon>Ascomycota</taxon>
        <taxon>Pezizomycotina</taxon>
        <taxon>Sordariomycetes</taxon>
        <taxon>Sordariomycetidae</taxon>
        <taxon>Sordariales</taxon>
        <taxon>Sordariales incertae sedis</taxon>
        <taxon>Madurella</taxon>
    </lineage>
</organism>
<dbReference type="InterPro" id="IPR051678">
    <property type="entry name" value="AGP_Transferase"/>
</dbReference>
<proteinExistence type="predicted"/>
<dbReference type="EMBL" id="BAAFSV010000002">
    <property type="protein sequence ID" value="GAB1314711.1"/>
    <property type="molecule type" value="Genomic_DNA"/>
</dbReference>
<dbReference type="RefSeq" id="XP_070916442.1">
    <property type="nucleotide sequence ID" value="XM_071060341.1"/>
</dbReference>
<evidence type="ECO:0008006" key="3">
    <source>
        <dbReference type="Google" id="ProtNLM"/>
    </source>
</evidence>
<dbReference type="Proteomes" id="UP001628179">
    <property type="component" value="Unassembled WGS sequence"/>
</dbReference>
<accession>A0ABQ0GAG1</accession>
<sequence>MSSDSERYTCDDWSSFSDGQEYDGKQLLALKIEIAVGSTVTDIPIVTRGSNNLGLHCKLSVQREILVRLGRSDVNMPNYDGFGMDFLLGDMTFETEVYGLLEHSEIPVSRLLYFRLPAQYPGPATDVPADLAGQRVIVFEKVDGRDNVWGGLSVEGKRSVLTQAPRIRASLFKFVVPADFAETWFLPRTFKFMPKQLPLPFAPTREFWTAILRSKIEATIGEEAETIGWEDDNNIVGPRAAKAKQSLLRFISHLLPGGVENEWLYRPVLEHGDYGVHNMSVMVDISGKPRVTSLYDWETGYLVPAILADPEMAVFVDLTADESGRPRITRVDGDVTPDYCSEYMNYAAYYLKDLYSGAPGFQRAIVAGGDVRYLWFALKNWRGEEPEEFFGSLGDWADRRISEAGA</sequence>
<dbReference type="PANTHER" id="PTHR21310">
    <property type="entry name" value="AMINOGLYCOSIDE PHOSPHOTRANSFERASE-RELATED-RELATED"/>
    <property type="match status" value="1"/>
</dbReference>
<dbReference type="InterPro" id="IPR011009">
    <property type="entry name" value="Kinase-like_dom_sf"/>
</dbReference>
<evidence type="ECO:0000313" key="2">
    <source>
        <dbReference type="Proteomes" id="UP001628179"/>
    </source>
</evidence>
<name>A0ABQ0GAG1_9PEZI</name>
<dbReference type="PANTHER" id="PTHR21310:SF56">
    <property type="entry name" value="AMINOGLYCOSIDE PHOSPHOTRANSFERASE DOMAIN-CONTAINING PROTEIN"/>
    <property type="match status" value="1"/>
</dbReference>